<feature type="binding site" evidence="1">
    <location>
        <position position="397"/>
    </location>
    <ligand>
        <name>Mn(2+)</name>
        <dbReference type="ChEBI" id="CHEBI:29035"/>
        <label>1</label>
    </ligand>
</feature>
<dbReference type="InterPro" id="IPR011650">
    <property type="entry name" value="Peptidase_M20_dimer"/>
</dbReference>
<dbReference type="PANTHER" id="PTHR30575:SF3">
    <property type="entry name" value="PEPTIDASE M20 DIMERISATION DOMAIN-CONTAINING PROTEIN"/>
    <property type="match status" value="1"/>
</dbReference>
<dbReference type="InterPro" id="IPR002933">
    <property type="entry name" value="Peptidase_M20"/>
</dbReference>
<dbReference type="InterPro" id="IPR017439">
    <property type="entry name" value="Amidohydrolase"/>
</dbReference>
<dbReference type="PIRSF" id="PIRSF005962">
    <property type="entry name" value="Pept_M20D_amidohydro"/>
    <property type="match status" value="1"/>
</dbReference>
<dbReference type="GO" id="GO:0071713">
    <property type="term" value="F:para-aminobenzoyl-glutamate hydrolase activity"/>
    <property type="evidence" value="ECO:0007669"/>
    <property type="project" value="TreeGrafter"/>
</dbReference>
<dbReference type="GO" id="GO:0046657">
    <property type="term" value="P:folic acid catabolic process"/>
    <property type="evidence" value="ECO:0007669"/>
    <property type="project" value="TreeGrafter"/>
</dbReference>
<dbReference type="Pfam" id="PF07687">
    <property type="entry name" value="M20_dimer"/>
    <property type="match status" value="1"/>
</dbReference>
<proteinExistence type="predicted"/>
<gene>
    <name evidence="3" type="ORF">SAMN05216277_101500</name>
</gene>
<dbReference type="PANTHER" id="PTHR30575">
    <property type="entry name" value="PEPTIDASE M20"/>
    <property type="match status" value="1"/>
</dbReference>
<dbReference type="InterPro" id="IPR036264">
    <property type="entry name" value="Bact_exopeptidase_dim_dom"/>
</dbReference>
<sequence>MTVDADALTELRRDLHRHPEPAWCEFYTTARIVEELRARDVDELHVGPDALEDDDEPRMSLPDQATRDEWKARAEEAGADADLVDRLDGGNTGVVAVVERGEGPTIGLRVDIDGLPIPESDDADHVPAAEGFRSENEGYMHACGHDAHATVGLGVLDAVRHSDFSGTLKVFFQPAEERVAGGGPMSRSGHLDDVDSLYAVHIGLDHPTGEIVAGVGGFLAVSGFEAEFTGTPAHAGAHPEEGDNAIQAMAEAITGMYAVPRHADGPTRVNAGVVDGGTASNIIAEEARMECEVRGQTTELMEYMWEETGRVVDAAADMHDVDAERTRNSRAPSAESDEELAAVVADVAEGVEGVDSIMDHDDLGGSEDATFLMNRVQENGGNACYVGLGTDHPGGHHTSTFDVDEESLRIGVKTLAGAIEALGEQAD</sequence>
<dbReference type="NCBIfam" id="TIGR01891">
    <property type="entry name" value="amidohydrolases"/>
    <property type="match status" value="1"/>
</dbReference>
<evidence type="ECO:0000313" key="3">
    <source>
        <dbReference type="EMBL" id="SFP15378.1"/>
    </source>
</evidence>
<dbReference type="GO" id="GO:0005737">
    <property type="term" value="C:cytoplasm"/>
    <property type="evidence" value="ECO:0007669"/>
    <property type="project" value="TreeGrafter"/>
</dbReference>
<dbReference type="GO" id="GO:0046872">
    <property type="term" value="F:metal ion binding"/>
    <property type="evidence" value="ECO:0007669"/>
    <property type="project" value="UniProtKB-KW"/>
</dbReference>
<feature type="binding site" evidence="1">
    <location>
        <position position="143"/>
    </location>
    <ligand>
        <name>Mn(2+)</name>
        <dbReference type="ChEBI" id="CHEBI:29035"/>
        <label>2</label>
    </ligand>
</feature>
<accession>A0A1I5N0N3</accession>
<feature type="domain" description="Peptidase M20 dimerisation" evidence="2">
    <location>
        <begin position="223"/>
        <end position="302"/>
    </location>
</feature>
<comment type="cofactor">
    <cofactor evidence="1">
        <name>Mn(2+)</name>
        <dbReference type="ChEBI" id="CHEBI:29035"/>
    </cofactor>
    <text evidence="1">The Mn(2+) ion enhances activity.</text>
</comment>
<feature type="binding site" evidence="1">
    <location>
        <position position="201"/>
    </location>
    <ligand>
        <name>Mn(2+)</name>
        <dbReference type="ChEBI" id="CHEBI:29035"/>
        <label>2</label>
    </ligand>
</feature>
<dbReference type="EMBL" id="FOXI01000001">
    <property type="protein sequence ID" value="SFP15378.1"/>
    <property type="molecule type" value="Genomic_DNA"/>
</dbReference>
<dbReference type="SUPFAM" id="SSF53187">
    <property type="entry name" value="Zn-dependent exopeptidases"/>
    <property type="match status" value="1"/>
</dbReference>
<dbReference type="GO" id="GO:0016805">
    <property type="term" value="F:dipeptidase activity"/>
    <property type="evidence" value="ECO:0007669"/>
    <property type="project" value="TreeGrafter"/>
</dbReference>
<organism evidence="3 4">
    <name type="scientific">Halolamina pelagica</name>
    <dbReference type="NCBI Taxonomy" id="699431"/>
    <lineage>
        <taxon>Archaea</taxon>
        <taxon>Methanobacteriati</taxon>
        <taxon>Methanobacteriota</taxon>
        <taxon>Stenosarchaea group</taxon>
        <taxon>Halobacteria</taxon>
        <taxon>Halobacteriales</taxon>
        <taxon>Haloferacaceae</taxon>
    </lineage>
</organism>
<keyword evidence="4" id="KW-1185">Reference proteome</keyword>
<reference evidence="4" key="1">
    <citation type="submission" date="2016-10" db="EMBL/GenBank/DDBJ databases">
        <authorList>
            <person name="Varghese N."/>
            <person name="Submissions S."/>
        </authorList>
    </citation>
    <scope>NUCLEOTIDE SEQUENCE [LARGE SCALE GENOMIC DNA]</scope>
    <source>
        <strain evidence="4">CGMCC 1.10329</strain>
    </source>
</reference>
<dbReference type="AlphaFoldDB" id="A0A1I5N0N3"/>
<protein>
    <submittedName>
        <fullName evidence="3">Aminobenzoyl-glutamate utilization protein A</fullName>
    </submittedName>
</protein>
<keyword evidence="1" id="KW-0464">Manganese</keyword>
<keyword evidence="1" id="KW-0479">Metal-binding</keyword>
<dbReference type="Gene3D" id="3.40.630.10">
    <property type="entry name" value="Zn peptidases"/>
    <property type="match status" value="1"/>
</dbReference>
<name>A0A1I5N0N3_9EURY</name>
<feature type="binding site" evidence="1">
    <location>
        <position position="145"/>
    </location>
    <ligand>
        <name>Mn(2+)</name>
        <dbReference type="ChEBI" id="CHEBI:29035"/>
        <label>2</label>
    </ligand>
</feature>
<dbReference type="Proteomes" id="UP000183769">
    <property type="component" value="Unassembled WGS sequence"/>
</dbReference>
<dbReference type="Pfam" id="PF01546">
    <property type="entry name" value="Peptidase_M20"/>
    <property type="match status" value="1"/>
</dbReference>
<dbReference type="SUPFAM" id="SSF55031">
    <property type="entry name" value="Bacterial exopeptidase dimerisation domain"/>
    <property type="match status" value="1"/>
</dbReference>
<feature type="binding site" evidence="1">
    <location>
        <position position="177"/>
    </location>
    <ligand>
        <name>Mn(2+)</name>
        <dbReference type="ChEBI" id="CHEBI:29035"/>
        <label>2</label>
    </ligand>
</feature>
<evidence type="ECO:0000259" key="2">
    <source>
        <dbReference type="Pfam" id="PF07687"/>
    </source>
</evidence>
<dbReference type="RefSeq" id="WP_074875239.1">
    <property type="nucleotide sequence ID" value="NZ_FOXI01000001.1"/>
</dbReference>
<evidence type="ECO:0000256" key="1">
    <source>
        <dbReference type="PIRSR" id="PIRSR005962-1"/>
    </source>
</evidence>
<dbReference type="InterPro" id="IPR052030">
    <property type="entry name" value="Peptidase_M20/M20A_hydrolases"/>
</dbReference>
<evidence type="ECO:0000313" key="4">
    <source>
        <dbReference type="Proteomes" id="UP000183769"/>
    </source>
</evidence>